<evidence type="ECO:0000256" key="10">
    <source>
        <dbReference type="SAM" id="MobiDB-lite"/>
    </source>
</evidence>
<feature type="transmembrane region" description="Helical" evidence="11">
    <location>
        <begin position="684"/>
        <end position="704"/>
    </location>
</feature>
<evidence type="ECO:0000256" key="9">
    <source>
        <dbReference type="PROSITE-ProRule" id="PRU00024"/>
    </source>
</evidence>
<gene>
    <name evidence="14" type="ORF">ACHHYP_12135</name>
</gene>
<feature type="domain" description="Cyclic nucleotide-binding" evidence="12">
    <location>
        <begin position="1513"/>
        <end position="1621"/>
    </location>
</feature>
<dbReference type="InterPro" id="IPR018490">
    <property type="entry name" value="cNMP-bd_dom_sf"/>
</dbReference>
<evidence type="ECO:0000256" key="7">
    <source>
        <dbReference type="ARBA" id="ARBA00023286"/>
    </source>
</evidence>
<feature type="compositionally biased region" description="Polar residues" evidence="10">
    <location>
        <begin position="36"/>
        <end position="55"/>
    </location>
</feature>
<feature type="transmembrane region" description="Helical" evidence="11">
    <location>
        <begin position="145"/>
        <end position="168"/>
    </location>
</feature>
<evidence type="ECO:0000256" key="4">
    <source>
        <dbReference type="ARBA" id="ARBA00022989"/>
    </source>
</evidence>
<evidence type="ECO:0000259" key="13">
    <source>
        <dbReference type="PROSITE" id="PS50119"/>
    </source>
</evidence>
<keyword evidence="7" id="KW-1071">Ligand-gated ion channel</keyword>
<dbReference type="Proteomes" id="UP000243579">
    <property type="component" value="Unassembled WGS sequence"/>
</dbReference>
<organism evidence="14 15">
    <name type="scientific">Achlya hypogyna</name>
    <name type="common">Oomycete</name>
    <name type="synonym">Protoachlya hypogyna</name>
    <dbReference type="NCBI Taxonomy" id="1202772"/>
    <lineage>
        <taxon>Eukaryota</taxon>
        <taxon>Sar</taxon>
        <taxon>Stramenopiles</taxon>
        <taxon>Oomycota</taxon>
        <taxon>Saprolegniomycetes</taxon>
        <taxon>Saprolegniales</taxon>
        <taxon>Achlyaceae</taxon>
        <taxon>Achlya</taxon>
    </lineage>
</organism>
<keyword evidence="5" id="KW-0406">Ion transport</keyword>
<keyword evidence="9" id="KW-0862">Zinc</keyword>
<feature type="domain" description="Cyclic nucleotide-binding" evidence="12">
    <location>
        <begin position="2073"/>
        <end position="2152"/>
    </location>
</feature>
<keyword evidence="6 11" id="KW-0472">Membrane</keyword>
<keyword evidence="9" id="KW-0863">Zinc-finger</keyword>
<dbReference type="GO" id="GO:0008270">
    <property type="term" value="F:zinc ion binding"/>
    <property type="evidence" value="ECO:0007669"/>
    <property type="project" value="UniProtKB-KW"/>
</dbReference>
<feature type="transmembrane region" description="Helical" evidence="11">
    <location>
        <begin position="1253"/>
        <end position="1272"/>
    </location>
</feature>
<reference evidence="14 15" key="1">
    <citation type="journal article" date="2014" name="Genome Biol. Evol.">
        <title>The secreted proteins of Achlya hypogyna and Thraustotheca clavata identify the ancestral oomycete secretome and reveal gene acquisitions by horizontal gene transfer.</title>
        <authorList>
            <person name="Misner I."/>
            <person name="Blouin N."/>
            <person name="Leonard G."/>
            <person name="Richards T.A."/>
            <person name="Lane C.E."/>
        </authorList>
    </citation>
    <scope>NUCLEOTIDE SEQUENCE [LARGE SCALE GENOMIC DNA]</scope>
    <source>
        <strain evidence="14 15">ATCC 48635</strain>
    </source>
</reference>
<comment type="subcellular location">
    <subcellularLocation>
        <location evidence="1">Membrane</location>
        <topology evidence="1">Multi-pass membrane protein</topology>
    </subcellularLocation>
</comment>
<feature type="compositionally biased region" description="Basic and acidic residues" evidence="10">
    <location>
        <begin position="1"/>
        <end position="17"/>
    </location>
</feature>
<dbReference type="GO" id="GO:0044877">
    <property type="term" value="F:protein-containing complex binding"/>
    <property type="evidence" value="ECO:0007669"/>
    <property type="project" value="TreeGrafter"/>
</dbReference>
<feature type="domain" description="Cyclic nucleotide-binding" evidence="12">
    <location>
        <begin position="1039"/>
        <end position="1129"/>
    </location>
</feature>
<dbReference type="STRING" id="1202772.A0A1V9ZHF4"/>
<dbReference type="PANTHER" id="PTHR45638:SF11">
    <property type="entry name" value="CYCLIC NUCLEOTIDE-GATED CATION CHANNEL SUBUNIT A"/>
    <property type="match status" value="1"/>
</dbReference>
<evidence type="ECO:0000313" key="14">
    <source>
        <dbReference type="EMBL" id="OQR97331.1"/>
    </source>
</evidence>
<dbReference type="Gene3D" id="1.10.287.630">
    <property type="entry name" value="Helix hairpin bin"/>
    <property type="match status" value="2"/>
</dbReference>
<dbReference type="GO" id="GO:0016020">
    <property type="term" value="C:membrane"/>
    <property type="evidence" value="ECO:0007669"/>
    <property type="project" value="UniProtKB-SubCell"/>
</dbReference>
<dbReference type="PROSITE" id="PS00889">
    <property type="entry name" value="CNMP_BINDING_2"/>
    <property type="match status" value="1"/>
</dbReference>
<dbReference type="SMART" id="SM00100">
    <property type="entry name" value="cNMP"/>
    <property type="match status" value="4"/>
</dbReference>
<dbReference type="Gene3D" id="2.60.120.10">
    <property type="entry name" value="Jelly Rolls"/>
    <property type="match status" value="4"/>
</dbReference>
<feature type="domain" description="Cyclic nucleotide-binding" evidence="12">
    <location>
        <begin position="452"/>
        <end position="550"/>
    </location>
</feature>
<keyword evidence="2" id="KW-0813">Transport</keyword>
<dbReference type="OrthoDB" id="421226at2759"/>
<dbReference type="SUPFAM" id="SSF51206">
    <property type="entry name" value="cAMP-binding domain-like"/>
    <property type="match status" value="4"/>
</dbReference>
<dbReference type="CDD" id="cd19757">
    <property type="entry name" value="Bbox1"/>
    <property type="match status" value="1"/>
</dbReference>
<keyword evidence="4 11" id="KW-1133">Transmembrane helix</keyword>
<dbReference type="PROSITE" id="PS50119">
    <property type="entry name" value="ZF_BBOX"/>
    <property type="match status" value="1"/>
</dbReference>
<evidence type="ECO:0000256" key="1">
    <source>
        <dbReference type="ARBA" id="ARBA00004141"/>
    </source>
</evidence>
<dbReference type="PANTHER" id="PTHR45638">
    <property type="entry name" value="CYCLIC NUCLEOTIDE-GATED CATION CHANNEL SUBUNIT A"/>
    <property type="match status" value="1"/>
</dbReference>
<keyword evidence="8" id="KW-0407">Ion channel</keyword>
<dbReference type="CDD" id="cd00038">
    <property type="entry name" value="CAP_ED"/>
    <property type="match status" value="4"/>
</dbReference>
<feature type="transmembrane region" description="Helical" evidence="11">
    <location>
        <begin position="1185"/>
        <end position="1205"/>
    </location>
</feature>
<dbReference type="InterPro" id="IPR000595">
    <property type="entry name" value="cNMP-bd_dom"/>
</dbReference>
<dbReference type="Gene3D" id="1.10.287.70">
    <property type="match status" value="4"/>
</dbReference>
<dbReference type="InterPro" id="IPR018488">
    <property type="entry name" value="cNMP-bd_CS"/>
</dbReference>
<evidence type="ECO:0000256" key="3">
    <source>
        <dbReference type="ARBA" id="ARBA00022692"/>
    </source>
</evidence>
<dbReference type="PROSITE" id="PS50042">
    <property type="entry name" value="CNMP_BINDING_3"/>
    <property type="match status" value="4"/>
</dbReference>
<keyword evidence="15" id="KW-1185">Reference proteome</keyword>
<feature type="transmembrane region" description="Helical" evidence="11">
    <location>
        <begin position="1211"/>
        <end position="1232"/>
    </location>
</feature>
<proteinExistence type="predicted"/>
<evidence type="ECO:0000256" key="5">
    <source>
        <dbReference type="ARBA" id="ARBA00023065"/>
    </source>
</evidence>
<dbReference type="InterPro" id="IPR050866">
    <property type="entry name" value="CNG_cation_channel"/>
</dbReference>
<feature type="domain" description="B box-type" evidence="13">
    <location>
        <begin position="2236"/>
        <end position="2277"/>
    </location>
</feature>
<comment type="caution">
    <text evidence="14">The sequence shown here is derived from an EMBL/GenBank/DDBJ whole genome shotgun (WGS) entry which is preliminary data.</text>
</comment>
<keyword evidence="9" id="KW-0479">Metal-binding</keyword>
<evidence type="ECO:0000313" key="15">
    <source>
        <dbReference type="Proteomes" id="UP000243579"/>
    </source>
</evidence>
<feature type="compositionally biased region" description="Low complexity" evidence="10">
    <location>
        <begin position="632"/>
        <end position="642"/>
    </location>
</feature>
<sequence>MECEEPAKKRLSMDHTKLSSVMPDGPCEEQAESDDSFQLHSRTGQLPNRTSPRTSRVSDSDKSLRGRTRRMTVEAKEWVLARSNSLRREAKTRVSVVSLAGAAFGVESLGDFQMKLHRATQSWVIRHTEHRTIDPNGTAISAWRIFLLTAILYDALVVPLMLCVANVNPSVCSVSALSNVMLVAEGCFVLDMVVNSHLGFLKDGDMIRNPQLTRRKYLRSRRCAFDLAALIPVYAFTAPASCGLVHLNKLLRLVYVSSYVVEFDKMFARHFKFCKVVKVVVVSYIFEHYMACMYFAFGFSDGSDFTAWKLGHALATEPLLTQYFGALFWSVGIISKCVEGVVPRTIIETIFMHVIMFGGFLLFVYICGTLFMMSKCDTADQEQLDAKVNQLRQVLSYHRVPRDIQDRAVEYIESGFRSGDMNDKHNMKLLCPSIAKDVKFVMLKEMVANVPFFRRCSNSFLRALIDLTETEAMPANFTVVQQGDVGEFMYFVQSGVLVITLDHIKIKELRKGTSFGELSLFTNRTRSASVVTTTFCILHKLARIHVHQVLTAYPEFENGILDCVAQLIQEFDGENSKIVDPKRRQSVLYTLKQAAEISEAAGSKPKPAKTTIIKERRPGLFKRAQTTVAPATLAAARPASPRSRAKSLPTSESEPPVVAPKPTLPRWTKLLLKKPIPRRSNFRLGWLLLVAGAMWYNVLAVTLLNSFTSLGYPVIALVLNTVADVLYVADIYGQLNLSYIVEAEQIMDPVKCARHYTKKYFYFDILCALPWWVLAPSAHLTLRCIRLCRCYHIAHEFEEITFLLRITSRRRILILGFGLFVSYHLAACITQLYVLSALHSDTDHGSSVHGNGAWMPPASLELSWNDNKTAYIAANGTVIAADDPIVVDIIARQYLRALYYGAVCVTNLGRPIEPETFGEYLVAFAFMSAGMLLISALIDEVQKRVTASALEQMEFLSTRSRIEHFLKTQRVPDAIHRRASAYLDFWWSVHRGANINVLVGELPNNLQRDIYSFICRPFLDVVARLDKIKEAFPRVSTIFLDNVHIQLFGQGEMIYRKNDLAETLYMVLEGHVTASASSRMSIGSLLQDLGPGDPFGLTALDIDNEHAVHTSNAIAMSSCAVVCISRETLAAMRQAYLPFCVKFEERAMKGQARRVEHKARKRLEAIALPQMAVDPEGTFAIAWELFLLVGIVYECVTIPFFLAFGRGETDATLAGISLVFEVGFFLDIVLKFRTGYWEHGNKVMDIKKIRRQYAFSAAFVVDVLSTLPLNLANYGDQPYVELWNINKLLRLFKLAGQLKHLERHFYTIGIQIRVVRIIFYTYLLAHYVGCAWFDFGSAHAQLGEEEFGANHWLPAIGIGSSANASVALIYAHCYHWGLGMLVGFQPGEYPETPAESVFTIVVQTLGVFLLAYVVGNLLDIACVMDGNNRMFYSNLNYVRKLLQYFEFSDEVEARVQHFYFYRLYHSIHEEHVLAKCLPPTLLADVRLFLLTPMLNKVPFFQEEHASSNITRVLVSQMSQILVTRGEVVCRQNEIGMEMFFVFSGCLDIYVAKDAAELYDTSPLGIYTFAAIAKGNKVNEIHGGSFFGEKSLFSNQPRNASIEARTFCTLFRLSRQHLESVFAQYPEWKAKVMQIVKLLYKEQVKMIQRDRVTSQAQLTDSGAMPRRLSRIRVLPAPEPKLPLHEKLVRRGSESFKTVLDVVRRRKESNSSLPWKQRLLHIEVQSPVYRTFMKLLCLSILYDVTSIPFLVTFGHQGISTPALAVAKVLNVLTDAVYVYDIWFKRHLVESAATREFYEGNILPKGSLALDVLAVVPLDYVLSPLFQWSSVFRFNRFLKLKQFNHAVHEINRFSMAYEANRLALLALYYLICVYWTACAYFGLTIVDGFGDSWVTFLPSSHFEIQANATVNLMFERVLRCLYFATTIYTGAGIVYEPATLLQYAFLNIISVFGVFALSYIIGEASSLSIYLIQNEVEFKINQMNVIEFMRHKRLDAVMESRIQAYLSYWWASQSGVQYQAILEQLPTRIRCQAVIQITRLSLTRFAMKYIRPLCLDNAGIELVIYSIAQRLVFEGYPVGESVIVQGNIGKSMYFISKGTLISASTEAGFLPSRFADGQYFGEEGFLGASVCQYSVVTLRACDLLSLSATDFLAALFEHPLFVECATIARDVVVRLASYSVQPDCALDFGDVVWAALMNHMPCLNYVKFHSIDEAVRAFDHFVKLFLSHSAAELLGTKYQKPMMCKRCDSDVAVYYCAECVQTMCMECSIKVHGSPEFANHLKTITDVTFYKKPPVVSPARRLTMSFYAPR</sequence>
<evidence type="ECO:0000256" key="11">
    <source>
        <dbReference type="SAM" id="Phobius"/>
    </source>
</evidence>
<feature type="transmembrane region" description="Helical" evidence="11">
    <location>
        <begin position="812"/>
        <end position="834"/>
    </location>
</feature>
<feature type="region of interest" description="Disordered" evidence="10">
    <location>
        <begin position="632"/>
        <end position="659"/>
    </location>
</feature>
<feature type="transmembrane region" description="Helical" evidence="11">
    <location>
        <begin position="1859"/>
        <end position="1880"/>
    </location>
</feature>
<feature type="transmembrane region" description="Helical" evidence="11">
    <location>
        <begin position="180"/>
        <end position="202"/>
    </location>
</feature>
<feature type="region of interest" description="Disordered" evidence="10">
    <location>
        <begin position="1"/>
        <end position="68"/>
    </location>
</feature>
<evidence type="ECO:0000259" key="12">
    <source>
        <dbReference type="PROSITE" id="PS50042"/>
    </source>
</evidence>
<protein>
    <submittedName>
        <fullName evidence="14">Voltage-gated Ion Channel (VIC) Superfamily</fullName>
    </submittedName>
</protein>
<feature type="transmembrane region" description="Helical" evidence="11">
    <location>
        <begin position="350"/>
        <end position="373"/>
    </location>
</feature>
<dbReference type="EMBL" id="JNBR01000116">
    <property type="protein sequence ID" value="OQR97331.1"/>
    <property type="molecule type" value="Genomic_DNA"/>
</dbReference>
<dbReference type="PROSITE" id="PS00888">
    <property type="entry name" value="CNMP_BINDING_1"/>
    <property type="match status" value="2"/>
</dbReference>
<accession>A0A1V9ZHF4</accession>
<feature type="transmembrane region" description="Helical" evidence="11">
    <location>
        <begin position="1937"/>
        <end position="1958"/>
    </location>
</feature>
<dbReference type="GO" id="GO:0005221">
    <property type="term" value="F:intracellularly cyclic nucleotide-activated monoatomic cation channel activity"/>
    <property type="evidence" value="ECO:0007669"/>
    <property type="project" value="InterPro"/>
</dbReference>
<evidence type="ECO:0000256" key="2">
    <source>
        <dbReference type="ARBA" id="ARBA00022448"/>
    </source>
</evidence>
<evidence type="ECO:0000256" key="8">
    <source>
        <dbReference type="ARBA" id="ARBA00023303"/>
    </source>
</evidence>
<evidence type="ECO:0000256" key="6">
    <source>
        <dbReference type="ARBA" id="ARBA00023136"/>
    </source>
</evidence>
<keyword evidence="3 11" id="KW-0812">Transmembrane</keyword>
<dbReference type="InterPro" id="IPR000315">
    <property type="entry name" value="Znf_B-box"/>
</dbReference>
<feature type="transmembrane region" description="Helical" evidence="11">
    <location>
        <begin position="1355"/>
        <end position="1377"/>
    </location>
</feature>
<dbReference type="Pfam" id="PF00027">
    <property type="entry name" value="cNMP_binding"/>
    <property type="match status" value="4"/>
</dbReference>
<feature type="transmembrane region" description="Helical" evidence="11">
    <location>
        <begin position="920"/>
        <end position="938"/>
    </location>
</feature>
<dbReference type="InterPro" id="IPR014710">
    <property type="entry name" value="RmlC-like_jellyroll"/>
</dbReference>
<feature type="compositionally biased region" description="Acidic residues" evidence="10">
    <location>
        <begin position="26"/>
        <end position="35"/>
    </location>
</feature>
<feature type="transmembrane region" description="Helical" evidence="11">
    <location>
        <begin position="1397"/>
        <end position="1421"/>
    </location>
</feature>
<feature type="transmembrane region" description="Helical" evidence="11">
    <location>
        <begin position="1317"/>
        <end position="1335"/>
    </location>
</feature>
<dbReference type="SUPFAM" id="SSF81324">
    <property type="entry name" value="Voltage-gated potassium channels"/>
    <property type="match status" value="4"/>
</dbReference>
<name>A0A1V9ZHF4_ACHHY</name>